<feature type="transmembrane region" description="Helical" evidence="1">
    <location>
        <begin position="382"/>
        <end position="401"/>
    </location>
</feature>
<dbReference type="Proteomes" id="UP001501138">
    <property type="component" value="Unassembled WGS sequence"/>
</dbReference>
<feature type="transmembrane region" description="Helical" evidence="1">
    <location>
        <begin position="306"/>
        <end position="327"/>
    </location>
</feature>
<sequence length="454" mass="45814">MPRPSPEPSPRPSPAGRRPVWILPAAALVALVAAVALLALWAAALRDDAGVVLLTGAEPFVGYWDVRAGVGTLAAVALAAVVVALGPRLAHALRWPALLAVAGATALAFAVALGAATSWGDLVDPVRGPHEYLPVVPAAAADPAGFLATFVERLAEYPIHVRGHPPGFVLVLAGLDRLGLGGPGWAAALAVVAGASAVVAVAVTLRRLGGRPGEETARRALPAVVLAPAALWVATSADAFFAAVLAWGVAALAVASTTPRPGVRLAAALGAGLLLGACPFLSYGLLHMGVVALVVPWATRRWTPTLVAGVVVLAVVAAAAAGGLWLGDGVAATHEQWSAGSGTGRPYLYFLAVDLVLLAVLVGPAGAAGLARARHLDRTTRAMVLVAAASAVLGAVGGFERGEVERIWLPLACWVVPAAAAVVGDPGRVGAWRAWLVVQAAATVVLATVLRSPW</sequence>
<comment type="caution">
    <text evidence="2">The sequence shown here is derived from an EMBL/GenBank/DDBJ whole genome shotgun (WGS) entry which is preliminary data.</text>
</comment>
<keyword evidence="1" id="KW-0812">Transmembrane</keyword>
<feature type="transmembrane region" description="Helical" evidence="1">
    <location>
        <begin position="97"/>
        <end position="119"/>
    </location>
</feature>
<keyword evidence="1" id="KW-1133">Transmembrane helix</keyword>
<gene>
    <name evidence="2" type="ORF">GCM10009809_17340</name>
</gene>
<organism evidence="2 3">
    <name type="scientific">Isoptericola hypogeus</name>
    <dbReference type="NCBI Taxonomy" id="300179"/>
    <lineage>
        <taxon>Bacteria</taxon>
        <taxon>Bacillati</taxon>
        <taxon>Actinomycetota</taxon>
        <taxon>Actinomycetes</taxon>
        <taxon>Micrococcales</taxon>
        <taxon>Promicromonosporaceae</taxon>
        <taxon>Isoptericola</taxon>
    </lineage>
</organism>
<evidence type="ECO:0008006" key="4">
    <source>
        <dbReference type="Google" id="ProtNLM"/>
    </source>
</evidence>
<reference evidence="2 3" key="1">
    <citation type="journal article" date="2019" name="Int. J. Syst. Evol. Microbiol.">
        <title>The Global Catalogue of Microorganisms (GCM) 10K type strain sequencing project: providing services to taxonomists for standard genome sequencing and annotation.</title>
        <authorList>
            <consortium name="The Broad Institute Genomics Platform"/>
            <consortium name="The Broad Institute Genome Sequencing Center for Infectious Disease"/>
            <person name="Wu L."/>
            <person name="Ma J."/>
        </authorList>
    </citation>
    <scope>NUCLEOTIDE SEQUENCE [LARGE SCALE GENOMIC DNA]</scope>
    <source>
        <strain evidence="2 3">JCM 15589</strain>
    </source>
</reference>
<evidence type="ECO:0000256" key="1">
    <source>
        <dbReference type="SAM" id="Phobius"/>
    </source>
</evidence>
<accession>A0ABN2JC32</accession>
<dbReference type="RefSeq" id="WP_344247643.1">
    <property type="nucleotide sequence ID" value="NZ_BAAAPM010000003.1"/>
</dbReference>
<protein>
    <recommendedName>
        <fullName evidence="4">Integral membrane protein</fullName>
    </recommendedName>
</protein>
<name>A0ABN2JC32_9MICO</name>
<feature type="transmembrane region" description="Helical" evidence="1">
    <location>
        <begin position="185"/>
        <end position="208"/>
    </location>
</feature>
<feature type="transmembrane region" description="Helical" evidence="1">
    <location>
        <begin position="347"/>
        <end position="370"/>
    </location>
</feature>
<feature type="transmembrane region" description="Helical" evidence="1">
    <location>
        <begin position="21"/>
        <end position="44"/>
    </location>
</feature>
<proteinExistence type="predicted"/>
<feature type="transmembrane region" description="Helical" evidence="1">
    <location>
        <begin position="431"/>
        <end position="450"/>
    </location>
</feature>
<keyword evidence="3" id="KW-1185">Reference proteome</keyword>
<evidence type="ECO:0000313" key="2">
    <source>
        <dbReference type="EMBL" id="GAA1722173.1"/>
    </source>
</evidence>
<feature type="transmembrane region" description="Helical" evidence="1">
    <location>
        <begin position="64"/>
        <end position="85"/>
    </location>
</feature>
<keyword evidence="1" id="KW-0472">Membrane</keyword>
<feature type="transmembrane region" description="Helical" evidence="1">
    <location>
        <begin position="220"/>
        <end position="253"/>
    </location>
</feature>
<dbReference type="EMBL" id="BAAAPM010000003">
    <property type="protein sequence ID" value="GAA1722173.1"/>
    <property type="molecule type" value="Genomic_DNA"/>
</dbReference>
<feature type="transmembrane region" description="Helical" evidence="1">
    <location>
        <begin position="265"/>
        <end position="294"/>
    </location>
</feature>
<evidence type="ECO:0000313" key="3">
    <source>
        <dbReference type="Proteomes" id="UP001501138"/>
    </source>
</evidence>